<dbReference type="InterPro" id="IPR032867">
    <property type="entry name" value="DYW_dom"/>
</dbReference>
<organism evidence="2 3">
    <name type="scientific">Adiantum capillus-veneris</name>
    <name type="common">Maidenhair fern</name>
    <dbReference type="NCBI Taxonomy" id="13818"/>
    <lineage>
        <taxon>Eukaryota</taxon>
        <taxon>Viridiplantae</taxon>
        <taxon>Streptophyta</taxon>
        <taxon>Embryophyta</taxon>
        <taxon>Tracheophyta</taxon>
        <taxon>Polypodiopsida</taxon>
        <taxon>Polypodiidae</taxon>
        <taxon>Polypodiales</taxon>
        <taxon>Pteridineae</taxon>
        <taxon>Pteridaceae</taxon>
        <taxon>Vittarioideae</taxon>
        <taxon>Adiantum</taxon>
    </lineage>
</organism>
<dbReference type="Pfam" id="PF14432">
    <property type="entry name" value="DYW_deaminase"/>
    <property type="match status" value="1"/>
</dbReference>
<evidence type="ECO:0000259" key="1">
    <source>
        <dbReference type="Pfam" id="PF14432"/>
    </source>
</evidence>
<dbReference type="GO" id="GO:0008270">
    <property type="term" value="F:zinc ion binding"/>
    <property type="evidence" value="ECO:0007669"/>
    <property type="project" value="InterPro"/>
</dbReference>
<evidence type="ECO:0000313" key="2">
    <source>
        <dbReference type="EMBL" id="KAI5061655.1"/>
    </source>
</evidence>
<dbReference type="InterPro" id="IPR046849">
    <property type="entry name" value="E2_motif"/>
</dbReference>
<name>A0A9D4U5D8_ADICA</name>
<protein>
    <recommendedName>
        <fullName evidence="1">DYW domain-containing protein</fullName>
    </recommendedName>
</protein>
<keyword evidence="3" id="KW-1185">Reference proteome</keyword>
<comment type="caution">
    <text evidence="2">The sequence shown here is derived from an EMBL/GenBank/DDBJ whole genome shotgun (WGS) entry which is preliminary data.</text>
</comment>
<dbReference type="Proteomes" id="UP000886520">
    <property type="component" value="Chromosome 23"/>
</dbReference>
<dbReference type="EMBL" id="JABFUD020000023">
    <property type="protein sequence ID" value="KAI5061655.1"/>
    <property type="molecule type" value="Genomic_DNA"/>
</dbReference>
<sequence>MALLDVPSLQTSSVLSFENRSAIAPSSHSSLRSRPKAHLLVLSASQQQSWIDSIAKKPLQLSALLPWKKPLDSSSSDFMNDESFFHSCDDIEGVEEIPDVSDLSLAFEDTHVDKPLFFPFAFLKNAFQVEFTIEVFQLQLHVLFVSLCDALGLNELWSFISGDNDKFVPQLAGVNGHLHLPEEWKNSMQFQAPTVLFAANIPRRTIGPQIIPTVHDGVPLITPVQRGAHPKPPPPANRWQEKQRIRKMMEERGIKKQPGLSRIEVGGKVHAFMANDRNHPELPAIHAELSRIVKEMYAAGYEPDTRFVLHDIDEAAKIRAINFHSEKLAMCYGFIKTPPRTPIRIIKNLRVCGDCHTATKYMAYLTGREIIMRDAFRFHHFKHGYCSCGDYW</sequence>
<gene>
    <name evidence="2" type="ORF">GOP47_0024160</name>
</gene>
<proteinExistence type="predicted"/>
<evidence type="ECO:0000313" key="3">
    <source>
        <dbReference type="Proteomes" id="UP000886520"/>
    </source>
</evidence>
<dbReference type="Pfam" id="PF20430">
    <property type="entry name" value="Eplus_motif"/>
    <property type="match status" value="1"/>
</dbReference>
<dbReference type="AlphaFoldDB" id="A0A9D4U5D8"/>
<dbReference type="OrthoDB" id="185373at2759"/>
<feature type="domain" description="DYW" evidence="1">
    <location>
        <begin position="300"/>
        <end position="392"/>
    </location>
</feature>
<reference evidence="2" key="1">
    <citation type="submission" date="2021-01" db="EMBL/GenBank/DDBJ databases">
        <title>Adiantum capillus-veneris genome.</title>
        <authorList>
            <person name="Fang Y."/>
            <person name="Liao Q."/>
        </authorList>
    </citation>
    <scope>NUCLEOTIDE SEQUENCE</scope>
    <source>
        <strain evidence="2">H3</strain>
        <tissue evidence="2">Leaf</tissue>
    </source>
</reference>
<accession>A0A9D4U5D8</accession>